<keyword evidence="2" id="KW-0472">Membrane</keyword>
<feature type="region of interest" description="Disordered" evidence="1">
    <location>
        <begin position="52"/>
        <end position="71"/>
    </location>
</feature>
<sequence length="71" mass="8415">MKGSNWISDKRPQLRGLFYIIIYSAAFFQAEIRTGFIQPHGTCFKITDGKRKDERFSHSQTQKNERILHRN</sequence>
<proteinExistence type="predicted"/>
<keyword evidence="2" id="KW-1133">Transmembrane helix</keyword>
<feature type="transmembrane region" description="Helical" evidence="2">
    <location>
        <begin position="12"/>
        <end position="30"/>
    </location>
</feature>
<evidence type="ECO:0000313" key="4">
    <source>
        <dbReference type="Proteomes" id="UP000005950"/>
    </source>
</evidence>
<reference evidence="3 4" key="2">
    <citation type="submission" date="2009-02" db="EMBL/GenBank/DDBJ databases">
        <title>Draft genome sequence of Holdemania filiformis DSM 12042.</title>
        <authorList>
            <person name="Sudarsanam P."/>
            <person name="Ley R."/>
            <person name="Guruge J."/>
            <person name="Turnbaugh P.J."/>
            <person name="Mahowald M."/>
            <person name="Liep D."/>
            <person name="Gordon J."/>
        </authorList>
    </citation>
    <scope>NUCLEOTIDE SEQUENCE [LARGE SCALE GENOMIC DNA]</scope>
    <source>
        <strain evidence="3 4">DSM 12042</strain>
    </source>
</reference>
<reference evidence="3 4" key="1">
    <citation type="submission" date="2008-12" db="EMBL/GenBank/DDBJ databases">
        <authorList>
            <person name="Fulton L."/>
            <person name="Clifton S."/>
            <person name="Fulton B."/>
            <person name="Xu J."/>
            <person name="Minx P."/>
            <person name="Pepin K.H."/>
            <person name="Johnson M."/>
            <person name="Bhonagiri V."/>
            <person name="Nash W.E."/>
            <person name="Mardis E.R."/>
            <person name="Wilson R.K."/>
        </authorList>
    </citation>
    <scope>NUCLEOTIDE SEQUENCE [LARGE SCALE GENOMIC DNA]</scope>
    <source>
        <strain evidence="3 4">DSM 12042</strain>
    </source>
</reference>
<accession>B9YDT9</accession>
<dbReference type="AlphaFoldDB" id="B9YDT9"/>
<evidence type="ECO:0000256" key="2">
    <source>
        <dbReference type="SAM" id="Phobius"/>
    </source>
</evidence>
<name>B9YDT9_9FIRM</name>
<dbReference type="Proteomes" id="UP000005950">
    <property type="component" value="Unassembled WGS sequence"/>
</dbReference>
<protein>
    <submittedName>
        <fullName evidence="3">Uncharacterized protein</fullName>
    </submittedName>
</protein>
<gene>
    <name evidence="3" type="ORF">HOLDEFILI_04013</name>
</gene>
<dbReference type="STRING" id="545696.HOLDEFILI_04013"/>
<dbReference type="HOGENOM" id="CLU_2734542_0_0_9"/>
<evidence type="ECO:0000313" key="3">
    <source>
        <dbReference type="EMBL" id="EEF65872.1"/>
    </source>
</evidence>
<comment type="caution">
    <text evidence="3">The sequence shown here is derived from an EMBL/GenBank/DDBJ whole genome shotgun (WGS) entry which is preliminary data.</text>
</comment>
<evidence type="ECO:0000256" key="1">
    <source>
        <dbReference type="SAM" id="MobiDB-lite"/>
    </source>
</evidence>
<keyword evidence="2" id="KW-0812">Transmembrane</keyword>
<organism evidence="3 4">
    <name type="scientific">Holdemania filiformis DSM 12042</name>
    <dbReference type="NCBI Taxonomy" id="545696"/>
    <lineage>
        <taxon>Bacteria</taxon>
        <taxon>Bacillati</taxon>
        <taxon>Bacillota</taxon>
        <taxon>Erysipelotrichia</taxon>
        <taxon>Erysipelotrichales</taxon>
        <taxon>Erysipelotrichaceae</taxon>
        <taxon>Holdemania</taxon>
    </lineage>
</organism>
<dbReference type="EMBL" id="ACCF01000251">
    <property type="protein sequence ID" value="EEF65872.1"/>
    <property type="molecule type" value="Genomic_DNA"/>
</dbReference>